<keyword evidence="2" id="KW-1185">Reference proteome</keyword>
<dbReference type="EMBL" id="BGPR01000577">
    <property type="protein sequence ID" value="GBM27140.1"/>
    <property type="molecule type" value="Genomic_DNA"/>
</dbReference>
<dbReference type="Proteomes" id="UP000499080">
    <property type="component" value="Unassembled WGS sequence"/>
</dbReference>
<dbReference type="AlphaFoldDB" id="A0A4Y2EDC5"/>
<evidence type="ECO:0000313" key="2">
    <source>
        <dbReference type="Proteomes" id="UP000499080"/>
    </source>
</evidence>
<protein>
    <submittedName>
        <fullName evidence="1">Uncharacterized protein</fullName>
    </submittedName>
</protein>
<organism evidence="1 2">
    <name type="scientific">Araneus ventricosus</name>
    <name type="common">Orbweaver spider</name>
    <name type="synonym">Epeira ventricosa</name>
    <dbReference type="NCBI Taxonomy" id="182803"/>
    <lineage>
        <taxon>Eukaryota</taxon>
        <taxon>Metazoa</taxon>
        <taxon>Ecdysozoa</taxon>
        <taxon>Arthropoda</taxon>
        <taxon>Chelicerata</taxon>
        <taxon>Arachnida</taxon>
        <taxon>Araneae</taxon>
        <taxon>Araneomorphae</taxon>
        <taxon>Entelegynae</taxon>
        <taxon>Araneoidea</taxon>
        <taxon>Araneidae</taxon>
        <taxon>Araneus</taxon>
    </lineage>
</organism>
<proteinExistence type="predicted"/>
<comment type="caution">
    <text evidence="1">The sequence shown here is derived from an EMBL/GenBank/DDBJ whole genome shotgun (WGS) entry which is preliminary data.</text>
</comment>
<name>A0A4Y2EDC5_ARAVE</name>
<evidence type="ECO:0000313" key="1">
    <source>
        <dbReference type="EMBL" id="GBM27140.1"/>
    </source>
</evidence>
<gene>
    <name evidence="1" type="ORF">AVEN_207478_1</name>
</gene>
<sequence length="80" mass="9074">MTDKEIAANINAEISDEENKELDHQEHEKVIMKEAEKAVELLWSFLESIENVGTESFGAIAILEKNCRVAKGFCQMTNFN</sequence>
<accession>A0A4Y2EDC5</accession>
<dbReference type="OrthoDB" id="125347at2759"/>
<reference evidence="1 2" key="1">
    <citation type="journal article" date="2019" name="Sci. Rep.">
        <title>Orb-weaving spider Araneus ventricosus genome elucidates the spidroin gene catalogue.</title>
        <authorList>
            <person name="Kono N."/>
            <person name="Nakamura H."/>
            <person name="Ohtoshi R."/>
            <person name="Moran D.A.P."/>
            <person name="Shinohara A."/>
            <person name="Yoshida Y."/>
            <person name="Fujiwara M."/>
            <person name="Mori M."/>
            <person name="Tomita M."/>
            <person name="Arakawa K."/>
        </authorList>
    </citation>
    <scope>NUCLEOTIDE SEQUENCE [LARGE SCALE GENOMIC DNA]</scope>
</reference>